<feature type="transmembrane region" description="Helical" evidence="1">
    <location>
        <begin position="91"/>
        <end position="113"/>
    </location>
</feature>
<evidence type="ECO:0000256" key="1">
    <source>
        <dbReference type="SAM" id="Phobius"/>
    </source>
</evidence>
<accession>F0T1T6</accession>
<evidence type="ECO:0000313" key="4">
    <source>
        <dbReference type="Proteomes" id="UP000007488"/>
    </source>
</evidence>
<name>F0T1T6_SYNGF</name>
<keyword evidence="4" id="KW-1185">Reference proteome</keyword>
<feature type="transmembrane region" description="Helical" evidence="1">
    <location>
        <begin position="34"/>
        <end position="54"/>
    </location>
</feature>
<dbReference type="Proteomes" id="UP000007488">
    <property type="component" value="Chromosome"/>
</dbReference>
<dbReference type="InterPro" id="IPR014495">
    <property type="entry name" value="UCP018671"/>
</dbReference>
<sequence length="280" mass="30890">MLRIEIKNEFPFILSLSVILVVLIGMDGSGTGRVVLGLPFVLFFPGYTLIAALFPARGDLDGIERLALSFGLSIAVVPLLGVILNCVPWGIGLYPILVTLLVFTILLSAIAICRRKKLSLENRFGLSLNVKPIKWGSLSRLDKILAAVLAAVIILAIGSLYYTAAIPAAGEKFTEFYLLGSDGKAEGYPRVMKTGETKEVILGTVNHEGRQVSYTVQVRMDGEVKRQLGPFQADNEEKKEESVSFRINEPHENLKVEFLLFKDGESVPYRSLHLWVNVQE</sequence>
<protein>
    <recommendedName>
        <fullName evidence="2">DUF1616 domain-containing protein</fullName>
    </recommendedName>
</protein>
<feature type="transmembrane region" description="Helical" evidence="1">
    <location>
        <begin position="12"/>
        <end position="28"/>
    </location>
</feature>
<feature type="transmembrane region" description="Helical" evidence="1">
    <location>
        <begin position="66"/>
        <end position="85"/>
    </location>
</feature>
<dbReference type="InterPro" id="IPR011674">
    <property type="entry name" value="DUF1616"/>
</dbReference>
<dbReference type="RefSeq" id="WP_013624071.1">
    <property type="nucleotide sequence ID" value="NC_015172.1"/>
</dbReference>
<keyword evidence="1" id="KW-1133">Transmembrane helix</keyword>
<keyword evidence="1" id="KW-0812">Transmembrane</keyword>
<dbReference type="STRING" id="645991.Sgly_0851"/>
<dbReference type="HOGENOM" id="CLU_047794_1_0_9"/>
<keyword evidence="1" id="KW-0472">Membrane</keyword>
<dbReference type="Pfam" id="PF07760">
    <property type="entry name" value="DUF1616"/>
    <property type="match status" value="1"/>
</dbReference>
<dbReference type="AlphaFoldDB" id="F0T1T6"/>
<feature type="transmembrane region" description="Helical" evidence="1">
    <location>
        <begin position="144"/>
        <end position="164"/>
    </location>
</feature>
<reference evidence="4" key="2">
    <citation type="submission" date="2011-02" db="EMBL/GenBank/DDBJ databases">
        <title>The complete genome of Syntrophobotulus glycolicus DSM 8271.</title>
        <authorList>
            <person name="Lucas S."/>
            <person name="Copeland A."/>
            <person name="Lapidus A."/>
            <person name="Bruce D."/>
            <person name="Goodwin L."/>
            <person name="Pitluck S."/>
            <person name="Kyrpides N."/>
            <person name="Mavromatis K."/>
            <person name="Pagani I."/>
            <person name="Ivanova N."/>
            <person name="Mikhailova N."/>
            <person name="Chertkov O."/>
            <person name="Held B."/>
            <person name="Detter J.C."/>
            <person name="Tapia R."/>
            <person name="Han C."/>
            <person name="Land M."/>
            <person name="Hauser L."/>
            <person name="Markowitz V."/>
            <person name="Cheng J.-F."/>
            <person name="Hugenholtz P."/>
            <person name="Woyke T."/>
            <person name="Wu D."/>
            <person name="Spring S."/>
            <person name="Schroeder M."/>
            <person name="Brambilla E."/>
            <person name="Klenk H.-P."/>
            <person name="Eisen J.A."/>
        </authorList>
    </citation>
    <scope>NUCLEOTIDE SEQUENCE [LARGE SCALE GENOMIC DNA]</scope>
    <source>
        <strain evidence="4">DSM 8271 / FlGlyR</strain>
    </source>
</reference>
<dbReference type="KEGG" id="sgy:Sgly_0851"/>
<evidence type="ECO:0000313" key="3">
    <source>
        <dbReference type="EMBL" id="ADY55200.1"/>
    </source>
</evidence>
<dbReference type="EMBL" id="CP002547">
    <property type="protein sequence ID" value="ADY55200.1"/>
    <property type="molecule type" value="Genomic_DNA"/>
</dbReference>
<dbReference type="PIRSF" id="PIRSF018671">
    <property type="entry name" value="UCP018671"/>
    <property type="match status" value="1"/>
</dbReference>
<proteinExistence type="predicted"/>
<organism evidence="3 4">
    <name type="scientific">Syntrophobotulus glycolicus (strain DSM 8271 / FlGlyR)</name>
    <dbReference type="NCBI Taxonomy" id="645991"/>
    <lineage>
        <taxon>Bacteria</taxon>
        <taxon>Bacillati</taxon>
        <taxon>Bacillota</taxon>
        <taxon>Clostridia</taxon>
        <taxon>Eubacteriales</taxon>
        <taxon>Desulfitobacteriaceae</taxon>
        <taxon>Syntrophobotulus</taxon>
    </lineage>
</organism>
<feature type="domain" description="DUF1616" evidence="2">
    <location>
        <begin position="13"/>
        <end position="277"/>
    </location>
</feature>
<dbReference type="eggNOG" id="COG4743">
    <property type="taxonomic scope" value="Bacteria"/>
</dbReference>
<reference evidence="3 4" key="1">
    <citation type="journal article" date="2011" name="Stand. Genomic Sci.">
        <title>Complete genome sequence of Syntrophobotulus glycolicus type strain (FlGlyR).</title>
        <authorList>
            <person name="Han C."/>
            <person name="Mwirichia R."/>
            <person name="Chertkov O."/>
            <person name="Held B."/>
            <person name="Lapidus A."/>
            <person name="Nolan M."/>
            <person name="Lucas S."/>
            <person name="Hammon N."/>
            <person name="Deshpande S."/>
            <person name="Cheng J.F."/>
            <person name="Tapia R."/>
            <person name="Goodwin L."/>
            <person name="Pitluck S."/>
            <person name="Huntemann M."/>
            <person name="Liolios K."/>
            <person name="Ivanova N."/>
            <person name="Pagani I."/>
            <person name="Mavromatis K."/>
            <person name="Ovchinikova G."/>
            <person name="Pati A."/>
            <person name="Chen A."/>
            <person name="Palaniappan K."/>
            <person name="Land M."/>
            <person name="Hauser L."/>
            <person name="Brambilla E.M."/>
            <person name="Rohde M."/>
            <person name="Spring S."/>
            <person name="Sikorski J."/>
            <person name="Goker M."/>
            <person name="Woyke T."/>
            <person name="Bristow J."/>
            <person name="Eisen J.A."/>
            <person name="Markowitz V."/>
            <person name="Hugenholtz P."/>
            <person name="Kyrpides N.C."/>
            <person name="Klenk H.P."/>
            <person name="Detter J.C."/>
        </authorList>
    </citation>
    <scope>NUCLEOTIDE SEQUENCE [LARGE SCALE GENOMIC DNA]</scope>
    <source>
        <strain evidence="4">DSM 8271 / FlGlyR</strain>
    </source>
</reference>
<evidence type="ECO:0000259" key="2">
    <source>
        <dbReference type="Pfam" id="PF07760"/>
    </source>
</evidence>
<gene>
    <name evidence="3" type="ordered locus">Sgly_0851</name>
</gene>